<comment type="caution">
    <text evidence="1">The sequence shown here is derived from an EMBL/GenBank/DDBJ whole genome shotgun (WGS) entry which is preliminary data.</text>
</comment>
<dbReference type="EMBL" id="LLXH01001159">
    <property type="protein sequence ID" value="PKC60350.1"/>
    <property type="molecule type" value="Genomic_DNA"/>
</dbReference>
<evidence type="ECO:0000313" key="2">
    <source>
        <dbReference type="Proteomes" id="UP000232688"/>
    </source>
</evidence>
<proteinExistence type="predicted"/>
<accession>A0A2I1F3T4</accession>
<protein>
    <submittedName>
        <fullName evidence="1">Uncharacterized protein</fullName>
    </submittedName>
</protein>
<evidence type="ECO:0000313" key="1">
    <source>
        <dbReference type="EMBL" id="PKC60350.1"/>
    </source>
</evidence>
<gene>
    <name evidence="1" type="ORF">RhiirA1_468152</name>
</gene>
<sequence>MEIVLSYVEEIIDPYLIVNENVLTNRGLWLSSQAQQALMYMNTLLNIFYFSDIISFKV</sequence>
<organism evidence="1 2">
    <name type="scientific">Rhizophagus irregularis</name>
    <dbReference type="NCBI Taxonomy" id="588596"/>
    <lineage>
        <taxon>Eukaryota</taxon>
        <taxon>Fungi</taxon>
        <taxon>Fungi incertae sedis</taxon>
        <taxon>Mucoromycota</taxon>
        <taxon>Glomeromycotina</taxon>
        <taxon>Glomeromycetes</taxon>
        <taxon>Glomerales</taxon>
        <taxon>Glomeraceae</taxon>
        <taxon>Rhizophagus</taxon>
    </lineage>
</organism>
<reference evidence="1 2" key="1">
    <citation type="submission" date="2017-10" db="EMBL/GenBank/DDBJ databases">
        <title>Extensive intraspecific genome diversity in a model arbuscular mycorrhizal fungus.</title>
        <authorList>
            <person name="Chen E.C.H."/>
            <person name="Morin E."/>
            <person name="Baudet D."/>
            <person name="Noel J."/>
            <person name="Ndikumana S."/>
            <person name="Charron P."/>
            <person name="St-Onge C."/>
            <person name="Giorgi J."/>
            <person name="Grigoriev I.V."/>
            <person name="Roux C."/>
            <person name="Martin F.M."/>
            <person name="Corradi N."/>
        </authorList>
    </citation>
    <scope>NUCLEOTIDE SEQUENCE [LARGE SCALE GENOMIC DNA]</scope>
    <source>
        <strain evidence="1 2">A1</strain>
    </source>
</reference>
<dbReference type="AlphaFoldDB" id="A0A2I1F3T4"/>
<dbReference type="Proteomes" id="UP000232688">
    <property type="component" value="Unassembled WGS sequence"/>
</dbReference>
<reference evidence="1 2" key="2">
    <citation type="submission" date="2017-10" db="EMBL/GenBank/DDBJ databases">
        <title>Genome analyses suggest a sexual origin of heterokaryosis in a supposedly ancient asexual fungus.</title>
        <authorList>
            <person name="Corradi N."/>
            <person name="Sedzielewska K."/>
            <person name="Noel J."/>
            <person name="Charron P."/>
            <person name="Farinelli L."/>
            <person name="Marton T."/>
            <person name="Kruger M."/>
            <person name="Pelin A."/>
            <person name="Brachmann A."/>
            <person name="Corradi N."/>
        </authorList>
    </citation>
    <scope>NUCLEOTIDE SEQUENCE [LARGE SCALE GENOMIC DNA]</scope>
    <source>
        <strain evidence="1 2">A1</strain>
    </source>
</reference>
<dbReference type="OrthoDB" id="2313688at2759"/>
<name>A0A2I1F3T4_9GLOM</name>
<dbReference type="VEuPathDB" id="FungiDB:RhiirA1_468152"/>